<dbReference type="AlphaFoldDB" id="A0AAI8ETA7"/>
<gene>
    <name evidence="1" type="ordered locus">XAC3059</name>
</gene>
<protein>
    <submittedName>
        <fullName evidence="1">Uncharacterized protein</fullName>
    </submittedName>
</protein>
<sequence length="199" mass="21275">MRISAHATSEVQPLDKKFSAGGQAASHAVASASLPCGRSVRAGVQAHDLKKTAEKKCFFENAVGRARFSVGRVRPRAGRFAGADMARSDGGWKKNCKRVLTVKKSVIRFRPADIAAEESEQNRHHADKLVPDVHRSANHGGVGSASLQESSCRSDYAPVSPFDAGVSVSVPSRIICGRSRRRHAVAGFGSTGRFTSIVH</sequence>
<proteinExistence type="predicted"/>
<dbReference type="Proteomes" id="UP000000576">
    <property type="component" value="Chromosome"/>
</dbReference>
<accession>A0AAI8ETA7</accession>
<dbReference type="KEGG" id="xac:XAC3059"/>
<evidence type="ECO:0000313" key="1">
    <source>
        <dbReference type="EMBL" id="AAM37904.1"/>
    </source>
</evidence>
<dbReference type="EMBL" id="AE008923">
    <property type="protein sequence ID" value="AAM37904.1"/>
    <property type="molecule type" value="Genomic_DNA"/>
</dbReference>
<name>A0AAI8ETA7_XANAC</name>
<reference evidence="1 2" key="1">
    <citation type="journal article" date="2002" name="Nature">
        <title>Comparison of the genomes of two Xanthomonas pathogens with differing host specificities.</title>
        <authorList>
            <person name="da Silva A.C."/>
            <person name="Ferro J.A."/>
            <person name="Reinach F.C."/>
            <person name="Farah C.S."/>
            <person name="Furlan L.R."/>
            <person name="Quaggio R.B."/>
            <person name="Monteiro-Vitorello C.B."/>
            <person name="Van Sluys M.A."/>
            <person name="Almeida N.F."/>
            <person name="Alves L.M."/>
            <person name="do Amaral A.M."/>
            <person name="Bertolini M.C."/>
            <person name="Camargo L.E."/>
            <person name="Camarotte G."/>
            <person name="Cannavan F."/>
            <person name="Cardozo J."/>
            <person name="Chambergo F."/>
            <person name="Ciapina L.P."/>
            <person name="Cicarelli R.M."/>
            <person name="Coutinho L.L."/>
            <person name="Cursino-Santos J.R."/>
            <person name="El-Dorry H."/>
            <person name="Faria J.B."/>
            <person name="Ferreira A.J."/>
            <person name="Ferreira R.C."/>
            <person name="Ferro M.I."/>
            <person name="Formighieri E.F."/>
            <person name="Franco M.C."/>
            <person name="Greggio C.C."/>
            <person name="Gruber A."/>
            <person name="Katsuyama A.M."/>
            <person name="Kishi L.T."/>
            <person name="Leite R.P."/>
            <person name="Lemos E.G."/>
            <person name="Lemos M.V."/>
            <person name="Locali E.C."/>
            <person name="Machado M.A."/>
            <person name="Madeira A.M."/>
            <person name="Martinez-Rossi N.M."/>
            <person name="Martins E.C."/>
            <person name="Meidanis J."/>
            <person name="Menck C.F."/>
            <person name="Miyaki C.Y."/>
            <person name="Moon D.H."/>
            <person name="Moreira L.M."/>
            <person name="Novo M.T."/>
            <person name="Okura V.K."/>
            <person name="Oliveira M.C."/>
            <person name="Oliveira V.R."/>
            <person name="Pereira H.A."/>
            <person name="Rossi A."/>
            <person name="Sena J.A."/>
            <person name="Silva C."/>
            <person name="de Souza R.F."/>
            <person name="Spinola L.A."/>
            <person name="Takita M.A."/>
            <person name="Tamura R.E."/>
            <person name="Teixeira E.C."/>
            <person name="Tezza R.I."/>
            <person name="Trindade dos Santos M."/>
            <person name="Truffi D."/>
            <person name="Tsai S.M."/>
            <person name="White F.F."/>
            <person name="Setubal J.C."/>
            <person name="Kitajima J.P."/>
        </authorList>
    </citation>
    <scope>NUCLEOTIDE SEQUENCE [LARGE SCALE GENOMIC DNA]</scope>
    <source>
        <strain evidence="1 2">306</strain>
    </source>
</reference>
<organism evidence="1 2">
    <name type="scientific">Xanthomonas axonopodis pv. citri (strain 306)</name>
    <dbReference type="NCBI Taxonomy" id="190486"/>
    <lineage>
        <taxon>Bacteria</taxon>
        <taxon>Pseudomonadati</taxon>
        <taxon>Pseudomonadota</taxon>
        <taxon>Gammaproteobacteria</taxon>
        <taxon>Lysobacterales</taxon>
        <taxon>Lysobacteraceae</taxon>
        <taxon>Xanthomonas</taxon>
    </lineage>
</organism>
<evidence type="ECO:0000313" key="2">
    <source>
        <dbReference type="Proteomes" id="UP000000576"/>
    </source>
</evidence>